<dbReference type="STRING" id="5486.A0A367YJL8"/>
<sequence>MLVLPTQWVSRSLTFLGDSGQCIYGFIYDTVETCSCGFYLTNFHHVWVQELGKKGIKTAASSIGLEDLSDGDLVHLLRGLNEDVRSNITFERKDNHIIAATNGQPQWKFSLIKQDDARTVRFLAKLNYQQFANRNFLKYQIDNLKDIIAVKDQYARFLATNFKQSHGMELINNYKRINSSDLESIERFNALRWEEKSAIDYRSLRSRKRGSNEDELKKDISMGVEEPWRFANLFYLNVTEEQEELSPVKFEFDELQSTPEMQSQSFQFESQPTLDLSFVEPSPTKFKQPAASQSMSLSSKEASLSPRKRRKIGSLSKK</sequence>
<evidence type="ECO:0000313" key="2">
    <source>
        <dbReference type="EMBL" id="RCK66038.1"/>
    </source>
</evidence>
<evidence type="ECO:0000313" key="3">
    <source>
        <dbReference type="Proteomes" id="UP000253472"/>
    </source>
</evidence>
<comment type="caution">
    <text evidence="2">The sequence shown here is derived from an EMBL/GenBank/DDBJ whole genome shotgun (WGS) entry which is preliminary data.</text>
</comment>
<dbReference type="AlphaFoldDB" id="A0A367YJL8"/>
<name>A0A367YJL8_9ASCO</name>
<organism evidence="2 3">
    <name type="scientific">Candida viswanathii</name>
    <dbReference type="NCBI Taxonomy" id="5486"/>
    <lineage>
        <taxon>Eukaryota</taxon>
        <taxon>Fungi</taxon>
        <taxon>Dikarya</taxon>
        <taxon>Ascomycota</taxon>
        <taxon>Saccharomycotina</taxon>
        <taxon>Pichiomycetes</taxon>
        <taxon>Debaryomycetaceae</taxon>
        <taxon>Candida/Lodderomyces clade</taxon>
        <taxon>Candida</taxon>
    </lineage>
</organism>
<evidence type="ECO:0000256" key="1">
    <source>
        <dbReference type="SAM" id="MobiDB-lite"/>
    </source>
</evidence>
<accession>A0A367YJL8</accession>
<feature type="compositionally biased region" description="Low complexity" evidence="1">
    <location>
        <begin position="290"/>
        <end position="305"/>
    </location>
</feature>
<gene>
    <name evidence="2" type="ORF">Cantr_01713</name>
</gene>
<dbReference type="EMBL" id="QLNQ01000018">
    <property type="protein sequence ID" value="RCK66038.1"/>
    <property type="molecule type" value="Genomic_DNA"/>
</dbReference>
<feature type="region of interest" description="Disordered" evidence="1">
    <location>
        <begin position="279"/>
        <end position="318"/>
    </location>
</feature>
<protein>
    <submittedName>
        <fullName evidence="2">Uncharacterized protein</fullName>
    </submittedName>
</protein>
<dbReference type="Proteomes" id="UP000253472">
    <property type="component" value="Unassembled WGS sequence"/>
</dbReference>
<proteinExistence type="predicted"/>
<dbReference type="OrthoDB" id="4025958at2759"/>
<reference evidence="2 3" key="1">
    <citation type="submission" date="2018-06" db="EMBL/GenBank/DDBJ databases">
        <title>Whole genome sequencing of Candida tropicalis (genome annotated by CSBL at Korea University).</title>
        <authorList>
            <person name="Ahn J."/>
        </authorList>
    </citation>
    <scope>NUCLEOTIDE SEQUENCE [LARGE SCALE GENOMIC DNA]</scope>
    <source>
        <strain evidence="2 3">ATCC 20962</strain>
    </source>
</reference>
<keyword evidence="3" id="KW-1185">Reference proteome</keyword>
<feature type="compositionally biased region" description="Basic residues" evidence="1">
    <location>
        <begin position="306"/>
        <end position="318"/>
    </location>
</feature>